<dbReference type="AlphaFoldDB" id="A0A3E0ERM8"/>
<keyword evidence="2" id="KW-1185">Reference proteome</keyword>
<dbReference type="EMBL" id="QUNI01000002">
    <property type="protein sequence ID" value="REH00842.1"/>
    <property type="molecule type" value="Genomic_DNA"/>
</dbReference>
<dbReference type="OrthoDB" id="1443487at2"/>
<sequence length="128" mass="14251">MKKTNETDALNESIVLLQQQYNTDLFLLKEQFHIAYESVKPINLIQNLVHEVTSSPKIKEDVLGNVMGLITGFISKKLMVNHKSSSIKKLFGTILQFGIANIVSKHSNDITATGSAIFNNFIKKTSAN</sequence>
<name>A0A3E0ERM8_9FLAO</name>
<accession>A0A3E0ERM8</accession>
<evidence type="ECO:0000313" key="1">
    <source>
        <dbReference type="EMBL" id="REH00842.1"/>
    </source>
</evidence>
<proteinExistence type="predicted"/>
<reference evidence="1 2" key="1">
    <citation type="submission" date="2018-08" db="EMBL/GenBank/DDBJ databases">
        <title>Genomic Encyclopedia of Archaeal and Bacterial Type Strains, Phase II (KMG-II): from individual species to whole genera.</title>
        <authorList>
            <person name="Goeker M."/>
        </authorList>
    </citation>
    <scope>NUCLEOTIDE SEQUENCE [LARGE SCALE GENOMIC DNA]</scope>
    <source>
        <strain evidence="1 2">DSM 100880</strain>
    </source>
</reference>
<dbReference type="Proteomes" id="UP000257136">
    <property type="component" value="Unassembled WGS sequence"/>
</dbReference>
<protein>
    <submittedName>
        <fullName evidence="1">Uncharacterized protein</fullName>
    </submittedName>
</protein>
<dbReference type="RefSeq" id="WP_115810267.1">
    <property type="nucleotide sequence ID" value="NZ_QUNI01000002.1"/>
</dbReference>
<organism evidence="1 2">
    <name type="scientific">Flavobacterium aquicola</name>
    <dbReference type="NCBI Taxonomy" id="1682742"/>
    <lineage>
        <taxon>Bacteria</taxon>
        <taxon>Pseudomonadati</taxon>
        <taxon>Bacteroidota</taxon>
        <taxon>Flavobacteriia</taxon>
        <taxon>Flavobacteriales</taxon>
        <taxon>Flavobacteriaceae</taxon>
        <taxon>Flavobacterium</taxon>
    </lineage>
</organism>
<gene>
    <name evidence="1" type="ORF">C8P67_10290</name>
</gene>
<comment type="caution">
    <text evidence="1">The sequence shown here is derived from an EMBL/GenBank/DDBJ whole genome shotgun (WGS) entry which is preliminary data.</text>
</comment>
<evidence type="ECO:0000313" key="2">
    <source>
        <dbReference type="Proteomes" id="UP000257136"/>
    </source>
</evidence>